<keyword evidence="4" id="KW-1185">Reference proteome</keyword>
<evidence type="ECO:0000313" key="3">
    <source>
        <dbReference type="EMBL" id="KAA5801599.1"/>
    </source>
</evidence>
<evidence type="ECO:0000259" key="2">
    <source>
        <dbReference type="SMART" id="SM00867"/>
    </source>
</evidence>
<dbReference type="PANTHER" id="PTHR34406:SF1">
    <property type="entry name" value="PROTEIN YCEI"/>
    <property type="match status" value="1"/>
</dbReference>
<dbReference type="Proteomes" id="UP000325122">
    <property type="component" value="Unassembled WGS sequence"/>
</dbReference>
<dbReference type="PANTHER" id="PTHR34406">
    <property type="entry name" value="PROTEIN YCEI"/>
    <property type="match status" value="1"/>
</dbReference>
<dbReference type="Gene3D" id="2.40.128.110">
    <property type="entry name" value="Lipid/polyisoprenoid-binding, YceI-like"/>
    <property type="match status" value="1"/>
</dbReference>
<sequence>MRLTAASLAVMIAAASSASAQDWVLDHDASAVSFEIAIFGAPAEARFDDFDAQITLDPEDLASARIEAVVRTASGAMDISDYQQALLSGDGLAPRAHPEARFSSEDVRATDEGYEAHGVLTVRGSDSPAVLSFTLEIDGGRAVARGGFDLSRTDFGISAASWGANNVGEAVRVRVHIEADAG</sequence>
<dbReference type="SMART" id="SM00867">
    <property type="entry name" value="YceI"/>
    <property type="match status" value="1"/>
</dbReference>
<evidence type="ECO:0000313" key="4">
    <source>
        <dbReference type="Proteomes" id="UP000325122"/>
    </source>
</evidence>
<dbReference type="InterPro" id="IPR007372">
    <property type="entry name" value="Lipid/polyisoprenoid-bd_YceI"/>
</dbReference>
<comment type="caution">
    <text evidence="3">The sequence shown here is derived from an EMBL/GenBank/DDBJ whole genome shotgun (WGS) entry which is preliminary data.</text>
</comment>
<protein>
    <submittedName>
        <fullName evidence="3">YceI family protein</fullName>
    </submittedName>
</protein>
<gene>
    <name evidence="3" type="ORF">F1654_11930</name>
</gene>
<dbReference type="EMBL" id="VWOJ01000004">
    <property type="protein sequence ID" value="KAA5801599.1"/>
    <property type="molecule type" value="Genomic_DNA"/>
</dbReference>
<dbReference type="RefSeq" id="WP_150023787.1">
    <property type="nucleotide sequence ID" value="NZ_VWOJ01000004.1"/>
</dbReference>
<dbReference type="AlphaFoldDB" id="A0A5M6ZA68"/>
<dbReference type="SUPFAM" id="SSF101874">
    <property type="entry name" value="YceI-like"/>
    <property type="match status" value="1"/>
</dbReference>
<feature type="domain" description="Lipid/polyisoprenoid-binding YceI-like" evidence="2">
    <location>
        <begin position="22"/>
        <end position="180"/>
    </location>
</feature>
<dbReference type="Pfam" id="PF04264">
    <property type="entry name" value="YceI"/>
    <property type="match status" value="1"/>
</dbReference>
<feature type="chain" id="PRO_5024281689" evidence="1">
    <location>
        <begin position="21"/>
        <end position="182"/>
    </location>
</feature>
<name>A0A5M6ZA68_9PROT</name>
<feature type="signal peptide" evidence="1">
    <location>
        <begin position="1"/>
        <end position="20"/>
    </location>
</feature>
<dbReference type="InterPro" id="IPR036761">
    <property type="entry name" value="TTHA0802/YceI-like_sf"/>
</dbReference>
<organism evidence="3 4">
    <name type="scientific">Alkalicaulis satelles</name>
    <dbReference type="NCBI Taxonomy" id="2609175"/>
    <lineage>
        <taxon>Bacteria</taxon>
        <taxon>Pseudomonadati</taxon>
        <taxon>Pseudomonadota</taxon>
        <taxon>Alphaproteobacteria</taxon>
        <taxon>Maricaulales</taxon>
        <taxon>Maricaulaceae</taxon>
        <taxon>Alkalicaulis</taxon>
    </lineage>
</organism>
<reference evidence="3 4" key="1">
    <citation type="submission" date="2019-09" db="EMBL/GenBank/DDBJ databases">
        <authorList>
            <person name="Kevbrin V."/>
            <person name="Grouzdev D.S."/>
        </authorList>
    </citation>
    <scope>NUCLEOTIDE SEQUENCE [LARGE SCALE GENOMIC DNA]</scope>
    <source>
        <strain evidence="3 4">G-192</strain>
    </source>
</reference>
<proteinExistence type="predicted"/>
<accession>A0A5M6ZA68</accession>
<keyword evidence="1" id="KW-0732">Signal</keyword>
<evidence type="ECO:0000256" key="1">
    <source>
        <dbReference type="SAM" id="SignalP"/>
    </source>
</evidence>